<organism evidence="2 3">
    <name type="scientific">Streptomyces umbrinus</name>
    <dbReference type="NCBI Taxonomy" id="67370"/>
    <lineage>
        <taxon>Bacteria</taxon>
        <taxon>Bacillati</taxon>
        <taxon>Actinomycetota</taxon>
        <taxon>Actinomycetes</taxon>
        <taxon>Kitasatosporales</taxon>
        <taxon>Streptomycetaceae</taxon>
        <taxon>Streptomyces</taxon>
        <taxon>Streptomyces phaeochromogenes group</taxon>
    </lineage>
</organism>
<dbReference type="RefSeq" id="WP_307520567.1">
    <property type="nucleotide sequence ID" value="NZ_JAUSZI010000002.1"/>
</dbReference>
<proteinExistence type="predicted"/>
<keyword evidence="3" id="KW-1185">Reference proteome</keyword>
<dbReference type="SUPFAM" id="SSF53850">
    <property type="entry name" value="Periplasmic binding protein-like II"/>
    <property type="match status" value="1"/>
</dbReference>
<dbReference type="PROSITE" id="PS51257">
    <property type="entry name" value="PROKAR_LIPOPROTEIN"/>
    <property type="match status" value="1"/>
</dbReference>
<dbReference type="InterPro" id="IPR006059">
    <property type="entry name" value="SBP"/>
</dbReference>
<sequence length="447" mass="49112">MPQPRVPHRATLSVAALATVLALTATACGGGSDDSSDQSKGPVTLEYWSWSETKNVDPVVAKFNSTHPGIRLKFVKQADNPGTAQNLRNAVAAKKDVPCLVQNFGEVPSLVGEGLLSSVDKELKPYLDRFNPAALPSVQAGGTYYAVPTGFNPTFMMINRSVYDKYGVDVPKTWDDVIAAGKKLKKHGVYVMNLAGEDPSTLVNLVQQAGGTWYEQKGDSWKIDFLSPESLKAADIVQQLVDGGLVANQTYQDRPALISYFDSGKMVSLPTQTWQLQNYELNYKKSLGDWQPIDLPQFSDATEFTTPSYSANNGVLVPKGCEHVKEAVEAAVWMKTDKAGIDSTYQKDTKQYEWPGAVKDVTPWVDSVVTDKLFGTHKSEARGVILKSVEHARSNWTVGPNYTGVFAELQDQWAKIVTKKMTVKQALEHLQEFTVDDLKSKNINVEG</sequence>
<feature type="chain" id="PRO_5045410818" evidence="1">
    <location>
        <begin position="28"/>
        <end position="447"/>
    </location>
</feature>
<dbReference type="Gene3D" id="3.40.190.10">
    <property type="entry name" value="Periplasmic binding protein-like II"/>
    <property type="match status" value="1"/>
</dbReference>
<reference evidence="2 3" key="1">
    <citation type="submission" date="2023-07" db="EMBL/GenBank/DDBJ databases">
        <title>Comparative genomics of wheat-associated soil bacteria to identify genetic determinants of phenazine resistance.</title>
        <authorList>
            <person name="Mouncey N."/>
        </authorList>
    </citation>
    <scope>NUCLEOTIDE SEQUENCE [LARGE SCALE GENOMIC DNA]</scope>
    <source>
        <strain evidence="2 3">V2I4</strain>
    </source>
</reference>
<dbReference type="Pfam" id="PF01547">
    <property type="entry name" value="SBP_bac_1"/>
    <property type="match status" value="1"/>
</dbReference>
<evidence type="ECO:0000256" key="1">
    <source>
        <dbReference type="SAM" id="SignalP"/>
    </source>
</evidence>
<evidence type="ECO:0000313" key="3">
    <source>
        <dbReference type="Proteomes" id="UP001230328"/>
    </source>
</evidence>
<keyword evidence="2" id="KW-0762">Sugar transport</keyword>
<dbReference type="InterPro" id="IPR050490">
    <property type="entry name" value="Bact_solute-bd_prot1"/>
</dbReference>
<dbReference type="Proteomes" id="UP001230328">
    <property type="component" value="Unassembled WGS sequence"/>
</dbReference>
<accession>A0ABU0SPK3</accession>
<protein>
    <submittedName>
        <fullName evidence="2">Multiple sugar transport system substrate-binding protein</fullName>
    </submittedName>
</protein>
<name>A0ABU0SPK3_9ACTN</name>
<dbReference type="PANTHER" id="PTHR43649:SF12">
    <property type="entry name" value="DIACETYLCHITOBIOSE BINDING PROTEIN DASA"/>
    <property type="match status" value="1"/>
</dbReference>
<gene>
    <name evidence="2" type="ORF">QF035_002819</name>
</gene>
<evidence type="ECO:0000313" key="2">
    <source>
        <dbReference type="EMBL" id="MDQ1025237.1"/>
    </source>
</evidence>
<feature type="signal peptide" evidence="1">
    <location>
        <begin position="1"/>
        <end position="27"/>
    </location>
</feature>
<keyword evidence="2" id="KW-0813">Transport</keyword>
<dbReference type="PANTHER" id="PTHR43649">
    <property type="entry name" value="ARABINOSE-BINDING PROTEIN-RELATED"/>
    <property type="match status" value="1"/>
</dbReference>
<keyword evidence="1" id="KW-0732">Signal</keyword>
<comment type="caution">
    <text evidence="2">The sequence shown here is derived from an EMBL/GenBank/DDBJ whole genome shotgun (WGS) entry which is preliminary data.</text>
</comment>
<dbReference type="EMBL" id="JAUSZI010000002">
    <property type="protein sequence ID" value="MDQ1025237.1"/>
    <property type="molecule type" value="Genomic_DNA"/>
</dbReference>